<dbReference type="SUPFAM" id="SSF53335">
    <property type="entry name" value="S-adenosyl-L-methionine-dependent methyltransferases"/>
    <property type="match status" value="1"/>
</dbReference>
<dbReference type="Pfam" id="PF22528">
    <property type="entry name" value="PRMT_C"/>
    <property type="match status" value="1"/>
</dbReference>
<dbReference type="GO" id="GO:0005634">
    <property type="term" value="C:nucleus"/>
    <property type="evidence" value="ECO:0007669"/>
    <property type="project" value="TreeGrafter"/>
</dbReference>
<sequence>MNNNDNTYFDAYADLEVHERMLKDVQRNEAYRKAIESNREYFRNKTVLDVGAGTGILSILCAKAGASKVYAVEACKIAAIAKAEVRENNVEDIVTVIEERIEEVELPTKVDIIISEWMGFYLLHEGMLDSVIFARNKFLKDDGVLFPDACKLFVAPCSLPSFYSHWNNVSGLSMKTFASSLREMYRSKPKISVLPADCLLSEGVCVHKFELKFVTTEDLNDISCELFTTSTKDGSYEGICLWFTTSFPSMDESYYEELILSTSPTAPKTHWKQTLLIMAESIEVYKQCPIFGTLSLRRSKANSRFYDIEFEVLDPDKVDHPIPCDCDNSRCKIIKALSEQYDERDEEMNDVD</sequence>
<dbReference type="AlphaFoldDB" id="A0AAN9TFL9"/>
<accession>A0AAN9TFL9</accession>
<feature type="domain" description="Protein arginine N-methyltransferase" evidence="7">
    <location>
        <begin position="150"/>
        <end position="311"/>
    </location>
</feature>
<evidence type="ECO:0000256" key="4">
    <source>
        <dbReference type="ARBA" id="ARBA00022691"/>
    </source>
</evidence>
<evidence type="ECO:0000256" key="5">
    <source>
        <dbReference type="ARBA" id="ARBA00049303"/>
    </source>
</evidence>
<dbReference type="PANTHER" id="PTHR11006">
    <property type="entry name" value="PROTEIN ARGININE N-METHYLTRANSFERASE"/>
    <property type="match status" value="1"/>
</dbReference>
<dbReference type="GO" id="GO:0035241">
    <property type="term" value="F:protein-arginine omega-N monomethyltransferase activity"/>
    <property type="evidence" value="ECO:0007669"/>
    <property type="project" value="TreeGrafter"/>
</dbReference>
<dbReference type="Gene3D" id="2.70.160.11">
    <property type="entry name" value="Hnrnp arginine n-methyltransferase1"/>
    <property type="match status" value="1"/>
</dbReference>
<comment type="catalytic activity">
    <reaction evidence="5">
        <text>L-arginyl-[protein] + S-adenosyl-L-methionine = N(omega)-methyl-L-arginyl-[protein] + S-adenosyl-L-homocysteine + H(+)</text>
        <dbReference type="Rhea" id="RHEA:48100"/>
        <dbReference type="Rhea" id="RHEA-COMP:10532"/>
        <dbReference type="Rhea" id="RHEA-COMP:11990"/>
        <dbReference type="ChEBI" id="CHEBI:15378"/>
        <dbReference type="ChEBI" id="CHEBI:29965"/>
        <dbReference type="ChEBI" id="CHEBI:57856"/>
        <dbReference type="ChEBI" id="CHEBI:59789"/>
        <dbReference type="ChEBI" id="CHEBI:65280"/>
    </reaction>
    <physiologicalReaction direction="left-to-right" evidence="5">
        <dbReference type="Rhea" id="RHEA:48101"/>
    </physiologicalReaction>
</comment>
<evidence type="ECO:0000256" key="1">
    <source>
        <dbReference type="ARBA" id="ARBA00011925"/>
    </source>
</evidence>
<evidence type="ECO:0000259" key="7">
    <source>
        <dbReference type="Pfam" id="PF22528"/>
    </source>
</evidence>
<keyword evidence="3 6" id="KW-0808">Transferase</keyword>
<dbReference type="Gene3D" id="3.40.50.150">
    <property type="entry name" value="Vaccinia Virus protein VP39"/>
    <property type="match status" value="1"/>
</dbReference>
<evidence type="ECO:0000313" key="9">
    <source>
        <dbReference type="Proteomes" id="UP001367676"/>
    </source>
</evidence>
<comment type="caution">
    <text evidence="8">The sequence shown here is derived from an EMBL/GenBank/DDBJ whole genome shotgun (WGS) entry which is preliminary data.</text>
</comment>
<name>A0AAN9TFL9_9HEMI</name>
<evidence type="ECO:0000256" key="3">
    <source>
        <dbReference type="ARBA" id="ARBA00022679"/>
    </source>
</evidence>
<dbReference type="EC" id="2.1.1.319" evidence="1"/>
<reference evidence="8 9" key="1">
    <citation type="submission" date="2024-03" db="EMBL/GenBank/DDBJ databases">
        <title>Adaptation during the transition from Ophiocordyceps entomopathogen to insect associate is accompanied by gene loss and intensified selection.</title>
        <authorList>
            <person name="Ward C.M."/>
            <person name="Onetto C.A."/>
            <person name="Borneman A.R."/>
        </authorList>
    </citation>
    <scope>NUCLEOTIDE SEQUENCE [LARGE SCALE GENOMIC DNA]</scope>
    <source>
        <strain evidence="8">AWRI1</strain>
        <tissue evidence="8">Single Adult Female</tissue>
    </source>
</reference>
<dbReference type="GO" id="GO:0032259">
    <property type="term" value="P:methylation"/>
    <property type="evidence" value="ECO:0007669"/>
    <property type="project" value="UniProtKB-KW"/>
</dbReference>
<dbReference type="GO" id="GO:0035242">
    <property type="term" value="F:protein-arginine omega-N asymmetric methyltransferase activity"/>
    <property type="evidence" value="ECO:0007669"/>
    <property type="project" value="UniProtKB-EC"/>
</dbReference>
<dbReference type="FunFam" id="3.40.50.150:FF:000003">
    <property type="entry name" value="Blast:Protein arginine N-methyltransferase 1"/>
    <property type="match status" value="1"/>
</dbReference>
<dbReference type="GO" id="GO:0042054">
    <property type="term" value="F:histone methyltransferase activity"/>
    <property type="evidence" value="ECO:0007669"/>
    <property type="project" value="TreeGrafter"/>
</dbReference>
<gene>
    <name evidence="8" type="ORF">V9T40_005267</name>
</gene>
<dbReference type="PROSITE" id="PS51678">
    <property type="entry name" value="SAM_MT_PRMT"/>
    <property type="match status" value="1"/>
</dbReference>
<dbReference type="Pfam" id="PF06325">
    <property type="entry name" value="PrmA"/>
    <property type="match status" value="1"/>
</dbReference>
<keyword evidence="9" id="KW-1185">Reference proteome</keyword>
<organism evidence="8 9">
    <name type="scientific">Parthenolecanium corni</name>
    <dbReference type="NCBI Taxonomy" id="536013"/>
    <lineage>
        <taxon>Eukaryota</taxon>
        <taxon>Metazoa</taxon>
        <taxon>Ecdysozoa</taxon>
        <taxon>Arthropoda</taxon>
        <taxon>Hexapoda</taxon>
        <taxon>Insecta</taxon>
        <taxon>Pterygota</taxon>
        <taxon>Neoptera</taxon>
        <taxon>Paraneoptera</taxon>
        <taxon>Hemiptera</taxon>
        <taxon>Sternorrhyncha</taxon>
        <taxon>Coccoidea</taxon>
        <taxon>Coccidae</taxon>
        <taxon>Parthenolecanium</taxon>
    </lineage>
</organism>
<evidence type="ECO:0000256" key="2">
    <source>
        <dbReference type="ARBA" id="ARBA00022603"/>
    </source>
</evidence>
<dbReference type="InterPro" id="IPR029063">
    <property type="entry name" value="SAM-dependent_MTases_sf"/>
</dbReference>
<dbReference type="CDD" id="cd02440">
    <property type="entry name" value="AdoMet_MTases"/>
    <property type="match status" value="1"/>
</dbReference>
<dbReference type="InterPro" id="IPR055135">
    <property type="entry name" value="PRMT_dom"/>
</dbReference>
<evidence type="ECO:0000256" key="6">
    <source>
        <dbReference type="PROSITE-ProRule" id="PRU01015"/>
    </source>
</evidence>
<dbReference type="Proteomes" id="UP001367676">
    <property type="component" value="Unassembled WGS sequence"/>
</dbReference>
<evidence type="ECO:0000313" key="8">
    <source>
        <dbReference type="EMBL" id="KAK7584304.1"/>
    </source>
</evidence>
<proteinExistence type="predicted"/>
<keyword evidence="2 6" id="KW-0489">Methyltransferase</keyword>
<dbReference type="PANTHER" id="PTHR11006:SF122">
    <property type="entry name" value="ARGININE METHYLTRANSFERASE 8"/>
    <property type="match status" value="1"/>
</dbReference>
<dbReference type="EMBL" id="JBBCAQ010000032">
    <property type="protein sequence ID" value="KAK7584304.1"/>
    <property type="molecule type" value="Genomic_DNA"/>
</dbReference>
<dbReference type="InterPro" id="IPR025799">
    <property type="entry name" value="Arg_MeTrfase"/>
</dbReference>
<protein>
    <recommendedName>
        <fullName evidence="1">type I protein arginine methyltransferase</fullName>
        <ecNumber evidence="1">2.1.1.319</ecNumber>
    </recommendedName>
</protein>
<keyword evidence="4 6" id="KW-0949">S-adenosyl-L-methionine</keyword>